<keyword evidence="4" id="KW-1185">Reference proteome</keyword>
<dbReference type="GO" id="GO:0005829">
    <property type="term" value="C:cytosol"/>
    <property type="evidence" value="ECO:0007669"/>
    <property type="project" value="TreeGrafter"/>
</dbReference>
<feature type="region of interest" description="Disordered" evidence="1">
    <location>
        <begin position="157"/>
        <end position="182"/>
    </location>
</feature>
<evidence type="ECO:0000313" key="3">
    <source>
        <dbReference type="EnsemblMetazoa" id="SMAR000881-PA"/>
    </source>
</evidence>
<reference evidence="4" key="1">
    <citation type="submission" date="2011-05" db="EMBL/GenBank/DDBJ databases">
        <authorList>
            <person name="Richards S.R."/>
            <person name="Qu J."/>
            <person name="Jiang H."/>
            <person name="Jhangiani S.N."/>
            <person name="Agravi P."/>
            <person name="Goodspeed R."/>
            <person name="Gross S."/>
            <person name="Mandapat C."/>
            <person name="Jackson L."/>
            <person name="Mathew T."/>
            <person name="Pu L."/>
            <person name="Thornton R."/>
            <person name="Saada N."/>
            <person name="Wilczek-Boney K.B."/>
            <person name="Lee S."/>
            <person name="Kovar C."/>
            <person name="Wu Y."/>
            <person name="Scherer S.E."/>
            <person name="Worley K.C."/>
            <person name="Muzny D.M."/>
            <person name="Gibbs R."/>
        </authorList>
    </citation>
    <scope>NUCLEOTIDE SEQUENCE</scope>
    <source>
        <strain evidence="4">Brora</strain>
    </source>
</reference>
<dbReference type="OMA" id="RGNWYFD"/>
<dbReference type="Proteomes" id="UP000014500">
    <property type="component" value="Unassembled WGS sequence"/>
</dbReference>
<dbReference type="HOGENOM" id="CLU_049962_0_0_1"/>
<dbReference type="EMBL" id="JH430221">
    <property type="status" value="NOT_ANNOTATED_CDS"/>
    <property type="molecule type" value="Genomic_DNA"/>
</dbReference>
<dbReference type="Gene3D" id="3.40.50.720">
    <property type="entry name" value="NAD(P)-binding Rossmann-like Domain"/>
    <property type="match status" value="1"/>
</dbReference>
<dbReference type="GO" id="GO:0005996">
    <property type="term" value="P:monosaccharide metabolic process"/>
    <property type="evidence" value="ECO:0007669"/>
    <property type="project" value="TreeGrafter"/>
</dbReference>
<dbReference type="GO" id="GO:0003978">
    <property type="term" value="F:UDP-glucose 4-epimerase activity"/>
    <property type="evidence" value="ECO:0007669"/>
    <property type="project" value="TreeGrafter"/>
</dbReference>
<evidence type="ECO:0000313" key="4">
    <source>
        <dbReference type="Proteomes" id="UP000014500"/>
    </source>
</evidence>
<dbReference type="AlphaFoldDB" id="T1IJ26"/>
<dbReference type="InterPro" id="IPR036291">
    <property type="entry name" value="NAD(P)-bd_dom_sf"/>
</dbReference>
<name>T1IJ26_STRMM</name>
<dbReference type="SUPFAM" id="SSF51735">
    <property type="entry name" value="NAD(P)-binding Rossmann-fold domains"/>
    <property type="match status" value="1"/>
</dbReference>
<dbReference type="InterPro" id="IPR001509">
    <property type="entry name" value="Epimerase_deHydtase"/>
</dbReference>
<feature type="compositionally biased region" description="Basic and acidic residues" evidence="1">
    <location>
        <begin position="157"/>
        <end position="175"/>
    </location>
</feature>
<protein>
    <recommendedName>
        <fullName evidence="2">NAD-dependent epimerase/dehydratase domain-containing protein</fullName>
    </recommendedName>
</protein>
<evidence type="ECO:0000259" key="2">
    <source>
        <dbReference type="Pfam" id="PF01370"/>
    </source>
</evidence>
<proteinExistence type="predicted"/>
<dbReference type="eggNOG" id="ENOG502RYYC">
    <property type="taxonomic scope" value="Eukaryota"/>
</dbReference>
<feature type="domain" description="NAD-dependent epimerase/dehydratase" evidence="2">
    <location>
        <begin position="44"/>
        <end position="286"/>
    </location>
</feature>
<reference evidence="3" key="2">
    <citation type="submission" date="2015-02" db="UniProtKB">
        <authorList>
            <consortium name="EnsemblMetazoa"/>
        </authorList>
    </citation>
    <scope>IDENTIFICATION</scope>
</reference>
<dbReference type="PANTHER" id="PTHR43725:SF32">
    <property type="entry name" value="NAD-DEPENDENT EPIMERASE_DEHYDRATASE DOMAIN-CONTAINING PROTEIN"/>
    <property type="match status" value="1"/>
</dbReference>
<organism evidence="3 4">
    <name type="scientific">Strigamia maritima</name>
    <name type="common">European centipede</name>
    <name type="synonym">Geophilus maritimus</name>
    <dbReference type="NCBI Taxonomy" id="126957"/>
    <lineage>
        <taxon>Eukaryota</taxon>
        <taxon>Metazoa</taxon>
        <taxon>Ecdysozoa</taxon>
        <taxon>Arthropoda</taxon>
        <taxon>Myriapoda</taxon>
        <taxon>Chilopoda</taxon>
        <taxon>Pleurostigmophora</taxon>
        <taxon>Geophilomorpha</taxon>
        <taxon>Linotaeniidae</taxon>
        <taxon>Strigamia</taxon>
    </lineage>
</organism>
<dbReference type="Pfam" id="PF01370">
    <property type="entry name" value="Epimerase"/>
    <property type="match status" value="1"/>
</dbReference>
<accession>T1IJ26</accession>
<sequence length="419" mass="48168">MEDRDTYGAILCQKSFKLSSLLLLLINCEIYNCQLFGMQQENTVLVFGGNGFIGAEAVTQFLQNDYKVTCVNRGNWYWDSDDRIKPKVTNVRCDRNKGLNKCKEFLHQMAVMERPWDVVLDFSGYRPEVVENTLQVLENRMRLYIYISSDSVYEVSKPKVDPGLSKEEDATRPESLEEQEELNQRDMYGHRKLGCEEVITKELTKKGIYFIILRLPDVLGPRDTTNRWWFFQMWLQFYNYINKPLAIPPHTSSLNTSYVYVKDVAAVLLKMVLEKEKVKNDVYNVALESAYTLPALLEGIAGEMGINNVEFTPTGKTPSNFSFPFPSVTRGGVDISKVKMTLNWTPTPFPDVIKETVEFYKTALVKFPNERGEVIESLLSDVVPDQNRMEFLNAVKAVIRDHSFPTEETVSSEKQKTEL</sequence>
<evidence type="ECO:0000256" key="1">
    <source>
        <dbReference type="SAM" id="MobiDB-lite"/>
    </source>
</evidence>
<dbReference type="STRING" id="126957.T1IJ26"/>
<dbReference type="EnsemblMetazoa" id="SMAR000881-RA">
    <property type="protein sequence ID" value="SMAR000881-PA"/>
    <property type="gene ID" value="SMAR000881"/>
</dbReference>
<dbReference type="PANTHER" id="PTHR43725">
    <property type="entry name" value="UDP-GLUCOSE 4-EPIMERASE"/>
    <property type="match status" value="1"/>
</dbReference>
<dbReference type="PhylomeDB" id="T1IJ26"/>